<dbReference type="STRING" id="759272.G0S4R2"/>
<evidence type="ECO:0000313" key="7">
    <source>
        <dbReference type="EMBL" id="EGS20491.1"/>
    </source>
</evidence>
<feature type="compositionally biased region" description="Low complexity" evidence="5">
    <location>
        <begin position="426"/>
        <end position="485"/>
    </location>
</feature>
<evidence type="ECO:0000313" key="8">
    <source>
        <dbReference type="Proteomes" id="UP000008066"/>
    </source>
</evidence>
<reference evidence="7 8" key="1">
    <citation type="journal article" date="2011" name="Cell">
        <title>Insight into structure and assembly of the nuclear pore complex by utilizing the genome of a eukaryotic thermophile.</title>
        <authorList>
            <person name="Amlacher S."/>
            <person name="Sarges P."/>
            <person name="Flemming D."/>
            <person name="van Noort V."/>
            <person name="Kunze R."/>
            <person name="Devos D.P."/>
            <person name="Arumugam M."/>
            <person name="Bork P."/>
            <person name="Hurt E."/>
        </authorList>
    </citation>
    <scope>NUCLEOTIDE SEQUENCE [LARGE SCALE GENOMIC DNA]</scope>
    <source>
        <strain evidence="8">DSM 1495 / CBS 144.50 / IMI 039719</strain>
    </source>
</reference>
<dbReference type="EMBL" id="GL988041">
    <property type="protein sequence ID" value="EGS20491.1"/>
    <property type="molecule type" value="Genomic_DNA"/>
</dbReference>
<dbReference type="SUPFAM" id="SSF46785">
    <property type="entry name" value="Winged helix' DNA-binding domain"/>
    <property type="match status" value="1"/>
</dbReference>
<feature type="region of interest" description="Disordered" evidence="5">
    <location>
        <begin position="561"/>
        <end position="726"/>
    </location>
</feature>
<dbReference type="PROSITE" id="PS50039">
    <property type="entry name" value="FORK_HEAD_3"/>
    <property type="match status" value="1"/>
</dbReference>
<feature type="domain" description="Fork-head" evidence="6">
    <location>
        <begin position="313"/>
        <end position="407"/>
    </location>
</feature>
<dbReference type="GO" id="GO:0005634">
    <property type="term" value="C:nucleus"/>
    <property type="evidence" value="ECO:0007669"/>
    <property type="project" value="UniProtKB-SubCell"/>
</dbReference>
<feature type="region of interest" description="Disordered" evidence="5">
    <location>
        <begin position="1"/>
        <end position="32"/>
    </location>
</feature>
<evidence type="ECO:0000256" key="3">
    <source>
        <dbReference type="ARBA" id="ARBA00023242"/>
    </source>
</evidence>
<proteinExistence type="predicted"/>
<feature type="compositionally biased region" description="Polar residues" evidence="5">
    <location>
        <begin position="799"/>
        <end position="809"/>
    </location>
</feature>
<dbReference type="PRINTS" id="PR00053">
    <property type="entry name" value="FORKHEAD"/>
</dbReference>
<evidence type="ECO:0000256" key="4">
    <source>
        <dbReference type="PROSITE-ProRule" id="PRU00089"/>
    </source>
</evidence>
<feature type="compositionally biased region" description="Polar residues" evidence="5">
    <location>
        <begin position="819"/>
        <end position="830"/>
    </location>
</feature>
<dbReference type="PANTHER" id="PTHR11829">
    <property type="entry name" value="FORKHEAD BOX PROTEIN"/>
    <property type="match status" value="1"/>
</dbReference>
<feature type="DNA-binding region" description="Fork-head" evidence="4">
    <location>
        <begin position="313"/>
        <end position="407"/>
    </location>
</feature>
<keyword evidence="2 4" id="KW-0238">DNA-binding</keyword>
<evidence type="ECO:0000256" key="1">
    <source>
        <dbReference type="ARBA" id="ARBA00004123"/>
    </source>
</evidence>
<organism evidence="8">
    <name type="scientific">Chaetomium thermophilum (strain DSM 1495 / CBS 144.50 / IMI 039719)</name>
    <name type="common">Thermochaetoides thermophila</name>
    <dbReference type="NCBI Taxonomy" id="759272"/>
    <lineage>
        <taxon>Eukaryota</taxon>
        <taxon>Fungi</taxon>
        <taxon>Dikarya</taxon>
        <taxon>Ascomycota</taxon>
        <taxon>Pezizomycotina</taxon>
        <taxon>Sordariomycetes</taxon>
        <taxon>Sordariomycetidae</taxon>
        <taxon>Sordariales</taxon>
        <taxon>Chaetomiaceae</taxon>
        <taxon>Thermochaetoides</taxon>
    </lineage>
</organism>
<feature type="compositionally biased region" description="Basic and acidic residues" evidence="5">
    <location>
        <begin position="648"/>
        <end position="665"/>
    </location>
</feature>
<dbReference type="InterPro" id="IPR036390">
    <property type="entry name" value="WH_DNA-bd_sf"/>
</dbReference>
<evidence type="ECO:0000256" key="2">
    <source>
        <dbReference type="ARBA" id="ARBA00023125"/>
    </source>
</evidence>
<feature type="compositionally biased region" description="Polar residues" evidence="5">
    <location>
        <begin position="684"/>
        <end position="700"/>
    </location>
</feature>
<feature type="region of interest" description="Disordered" evidence="5">
    <location>
        <begin position="954"/>
        <end position="982"/>
    </location>
</feature>
<dbReference type="GeneID" id="18256361"/>
<dbReference type="InterPro" id="IPR030456">
    <property type="entry name" value="TF_fork_head_CS_2"/>
</dbReference>
<feature type="compositionally biased region" description="Low complexity" evidence="5">
    <location>
        <begin position="19"/>
        <end position="32"/>
    </location>
</feature>
<dbReference type="AlphaFoldDB" id="G0S4R2"/>
<feature type="compositionally biased region" description="Polar residues" evidence="5">
    <location>
        <begin position="161"/>
        <end position="180"/>
    </location>
</feature>
<dbReference type="InterPro" id="IPR001766">
    <property type="entry name" value="Fork_head_dom"/>
</dbReference>
<comment type="subcellular location">
    <subcellularLocation>
        <location evidence="1 4">Nucleus</location>
    </subcellularLocation>
</comment>
<evidence type="ECO:0000256" key="5">
    <source>
        <dbReference type="SAM" id="MobiDB-lite"/>
    </source>
</evidence>
<keyword evidence="3 4" id="KW-0539">Nucleus</keyword>
<dbReference type="OrthoDB" id="5954824at2759"/>
<feature type="compositionally biased region" description="Low complexity" evidence="5">
    <location>
        <begin position="242"/>
        <end position="252"/>
    </location>
</feature>
<sequence length="982" mass="108549">MRPLILLSKPPLRHRRRPFSSPTSPTSPIFPRHYPSESSESLNYLFFVAFPSSVVTAYRPDFTIASPAERSASMAKPPHLMAQEPFQIYSDDLGQPAPMISQAPMPAPKAARQPLQAANTNVMLSPPTPITAKQFPSKMNNPQHPQHHSQHLAPLKPAQPNKLNTVQMAPPTQTQPSTDSLQKKQPVMSRFKTVAQKPQPDMNNSTNMHVIGKENAQPPTIYSAPAQTQFNLPLETYFPKPSTNTSTTNANNKRAIVEAAPIKDVRPSKKQKTDPQPQPQSQPQPQPQQKQQPEHEPIPAPDEFPPIIDDGTKPNHSYATLIGMAILRSPQRRLTLSQIYKWISDTFSYYSTSDTGWQNSIRHNLSLNKHFIKQERPKDDPGKGNYWSIEPGAEHMFMKEKPARKPAATAENMPVMSTRLEPSQPQPQQQRQQQQQQQQQQQKRQQKSQQQSRQQQQQQQQQHQHQHQHQQNSSSSSSNSSRSSSIRGSNNNSRKSHNHFLRSLNLNHNLSSRPNHSIRINIINILNCFPPPPSRSLFCPLINPCSKKHLATIDDGVDRSFDTDLPNEPELYSPLPVAIASSPPIPKRLEPCPSGTPPSHHQPLQPSSTAKPRSHRRRNTSMDDSGYISSLESSAMRPYQHSKLLTSEADRPRIKRGRAEEEIARLRASSYESPSKGRSYAYAPTSSSPLRQTGNNNNGQMLPPLTPAMKLKAPPKPPPSVSPSTNLRLHRQNIQSMVESPYRRVTALLPEADASLQLTPGFEVDNLWFDVDRKPDDSASQFDIFDDGATFQNFFQMTPTVAPNGSPTKRSVKKRLERSQSTGALTGTPTPYNAASASNFLKVPSTANSLALETPSKVFDGLPSSPSKLFLDLQSPTKPSSMPLINDENLDPWVSLGGLDTPNFLDADNDFSGFDMLAGFEKIGSTTSTSVGASMSANINLASASVPTTGTANIGGAAPTTASQPRATGRKSGLGRSLTTTF</sequence>
<feature type="compositionally biased region" description="Pro residues" evidence="5">
    <location>
        <begin position="276"/>
        <end position="286"/>
    </location>
</feature>
<dbReference type="InterPro" id="IPR050211">
    <property type="entry name" value="FOX_domain-containing"/>
</dbReference>
<dbReference type="SMART" id="SM00339">
    <property type="entry name" value="FH"/>
    <property type="match status" value="1"/>
</dbReference>
<name>G0S4R2_CHATD</name>
<gene>
    <name evidence="7" type="ORF">CTHT_0023230</name>
</gene>
<dbReference type="PROSITE" id="PS00658">
    <property type="entry name" value="FORK_HEAD_2"/>
    <property type="match status" value="1"/>
</dbReference>
<protein>
    <submittedName>
        <fullName evidence="7">Putative forkhead transcription factor</fullName>
    </submittedName>
</protein>
<dbReference type="HOGENOM" id="CLU_012536_0_0_1"/>
<feature type="region of interest" description="Disordered" evidence="5">
    <location>
        <begin position="135"/>
        <end position="185"/>
    </location>
</feature>
<dbReference type="FunFam" id="1.10.10.10:FF:000260">
    <property type="entry name" value="Forkhead transcription factor (Sep1)"/>
    <property type="match status" value="1"/>
</dbReference>
<feature type="compositionally biased region" description="Low complexity" evidence="5">
    <location>
        <begin position="701"/>
        <end position="712"/>
    </location>
</feature>
<feature type="compositionally biased region" description="Basic and acidic residues" evidence="5">
    <location>
        <begin position="261"/>
        <end position="273"/>
    </location>
</feature>
<feature type="region of interest" description="Disordered" evidence="5">
    <location>
        <begin position="799"/>
        <end position="830"/>
    </location>
</feature>
<feature type="region of interest" description="Disordered" evidence="5">
    <location>
        <begin position="239"/>
        <end position="315"/>
    </location>
</feature>
<dbReference type="Pfam" id="PF00250">
    <property type="entry name" value="Forkhead"/>
    <property type="match status" value="1"/>
</dbReference>
<dbReference type="Gene3D" id="1.10.10.10">
    <property type="entry name" value="Winged helix-like DNA-binding domain superfamily/Winged helix DNA-binding domain"/>
    <property type="match status" value="1"/>
</dbReference>
<accession>G0S4R2</accession>
<dbReference type="CDD" id="cd00059">
    <property type="entry name" value="FH_FOX"/>
    <property type="match status" value="1"/>
</dbReference>
<dbReference type="eggNOG" id="KOG2294">
    <property type="taxonomic scope" value="Eukaryota"/>
</dbReference>
<dbReference type="RefSeq" id="XP_006692787.1">
    <property type="nucleotide sequence ID" value="XM_006692724.1"/>
</dbReference>
<dbReference type="Proteomes" id="UP000008066">
    <property type="component" value="Unassembled WGS sequence"/>
</dbReference>
<dbReference type="KEGG" id="cthr:CTHT_0023230"/>
<dbReference type="InterPro" id="IPR036388">
    <property type="entry name" value="WH-like_DNA-bd_sf"/>
</dbReference>
<evidence type="ECO:0000259" key="6">
    <source>
        <dbReference type="PROSITE" id="PS50039"/>
    </source>
</evidence>
<dbReference type="GO" id="GO:0000978">
    <property type="term" value="F:RNA polymerase II cis-regulatory region sequence-specific DNA binding"/>
    <property type="evidence" value="ECO:0007669"/>
    <property type="project" value="TreeGrafter"/>
</dbReference>
<keyword evidence="8" id="KW-1185">Reference proteome</keyword>
<dbReference type="PANTHER" id="PTHR11829:SF343">
    <property type="entry name" value="FORK-HEAD DOMAIN-CONTAINING PROTEIN"/>
    <property type="match status" value="1"/>
</dbReference>
<dbReference type="GO" id="GO:0001228">
    <property type="term" value="F:DNA-binding transcription activator activity, RNA polymerase II-specific"/>
    <property type="evidence" value="ECO:0007669"/>
    <property type="project" value="UniProtKB-ARBA"/>
</dbReference>
<feature type="region of interest" description="Disordered" evidence="5">
    <location>
        <begin position="418"/>
        <end position="497"/>
    </location>
</feature>
<feature type="compositionally biased region" description="Low complexity" evidence="5">
    <location>
        <begin position="597"/>
        <end position="608"/>
    </location>
</feature>